<dbReference type="Gene3D" id="3.40.430.10">
    <property type="entry name" value="Dihydrofolate Reductase, subunit A"/>
    <property type="match status" value="1"/>
</dbReference>
<name>A0ABQ4GC94_9ACTN</name>
<evidence type="ECO:0000259" key="1">
    <source>
        <dbReference type="Pfam" id="PF01872"/>
    </source>
</evidence>
<dbReference type="SUPFAM" id="SSF53597">
    <property type="entry name" value="Dihydrofolate reductase-like"/>
    <property type="match status" value="1"/>
</dbReference>
<dbReference type="InterPro" id="IPR024072">
    <property type="entry name" value="DHFR-like_dom_sf"/>
</dbReference>
<accession>A0ABQ4GC94</accession>
<protein>
    <submittedName>
        <fullName evidence="2">Riboflavin biosynthesis protein RibD</fullName>
    </submittedName>
</protein>
<sequence>MGNIVANFFISLDGVVESPDQWHFPYFNDEMGAAVGAGVQRATGFLMGRKLYDEWSAYWTTTDQDQDFAAFINNADKYVVSNTLEKADWNNTTVLSGDVAAARLREIKEQTDGALQMSGSATTVRWLLANGLLDELNLLVHPIVVGHGQRLFEDTPTHKLKLVTSETFKTGVLNLSYVPDAG</sequence>
<dbReference type="RefSeq" id="WP_204061635.1">
    <property type="nucleotide sequence ID" value="NZ_BAAAGP010000023.1"/>
</dbReference>
<evidence type="ECO:0000313" key="2">
    <source>
        <dbReference type="EMBL" id="GIH44655.1"/>
    </source>
</evidence>
<dbReference type="Pfam" id="PF01872">
    <property type="entry name" value="RibD_C"/>
    <property type="match status" value="1"/>
</dbReference>
<evidence type="ECO:0000313" key="3">
    <source>
        <dbReference type="Proteomes" id="UP000603904"/>
    </source>
</evidence>
<comment type="caution">
    <text evidence="2">The sequence shown here is derived from an EMBL/GenBank/DDBJ whole genome shotgun (WGS) entry which is preliminary data.</text>
</comment>
<reference evidence="2 3" key="1">
    <citation type="submission" date="2021-01" db="EMBL/GenBank/DDBJ databases">
        <title>Whole genome shotgun sequence of Microbispora corallina NBRC 16416.</title>
        <authorList>
            <person name="Komaki H."/>
            <person name="Tamura T."/>
        </authorList>
    </citation>
    <scope>NUCLEOTIDE SEQUENCE [LARGE SCALE GENOMIC DNA]</scope>
    <source>
        <strain evidence="2 3">NBRC 16416</strain>
    </source>
</reference>
<dbReference type="EMBL" id="BOOC01000066">
    <property type="protein sequence ID" value="GIH44655.1"/>
    <property type="molecule type" value="Genomic_DNA"/>
</dbReference>
<proteinExistence type="predicted"/>
<gene>
    <name evidence="2" type="ORF">Mco01_76550</name>
</gene>
<organism evidence="2 3">
    <name type="scientific">Microbispora corallina</name>
    <dbReference type="NCBI Taxonomy" id="83302"/>
    <lineage>
        <taxon>Bacteria</taxon>
        <taxon>Bacillati</taxon>
        <taxon>Actinomycetota</taxon>
        <taxon>Actinomycetes</taxon>
        <taxon>Streptosporangiales</taxon>
        <taxon>Streptosporangiaceae</taxon>
        <taxon>Microbispora</taxon>
    </lineage>
</organism>
<keyword evidence="3" id="KW-1185">Reference proteome</keyword>
<dbReference type="InterPro" id="IPR002734">
    <property type="entry name" value="RibDG_C"/>
</dbReference>
<feature type="domain" description="Bacterial bifunctional deaminase-reductase C-terminal" evidence="1">
    <location>
        <begin position="4"/>
        <end position="173"/>
    </location>
</feature>
<dbReference type="Proteomes" id="UP000603904">
    <property type="component" value="Unassembled WGS sequence"/>
</dbReference>